<keyword evidence="8" id="KW-0812">Transmembrane</keyword>
<keyword evidence="2 5" id="KW-0645">Protease</keyword>
<feature type="domain" description="MBTPS1 third" evidence="11">
    <location>
        <begin position="419"/>
        <end position="523"/>
    </location>
</feature>
<evidence type="ECO:0000256" key="4">
    <source>
        <dbReference type="ARBA" id="ARBA00022825"/>
    </source>
</evidence>
<evidence type="ECO:0000256" key="7">
    <source>
        <dbReference type="SAM" id="MobiDB-lite"/>
    </source>
</evidence>
<evidence type="ECO:0000256" key="6">
    <source>
        <dbReference type="RuleBase" id="RU003355"/>
    </source>
</evidence>
<evidence type="ECO:0000256" key="2">
    <source>
        <dbReference type="ARBA" id="ARBA00022670"/>
    </source>
</evidence>
<keyword evidence="13" id="KW-1185">Reference proteome</keyword>
<feature type="transmembrane region" description="Helical" evidence="8">
    <location>
        <begin position="988"/>
        <end position="1008"/>
    </location>
</feature>
<feature type="active site" description="Charge relay system" evidence="5">
    <location>
        <position position="149"/>
    </location>
</feature>
<dbReference type="PANTHER" id="PTHR43806:SF7">
    <property type="entry name" value="MEMBRANE-BOUND TRANSCRIPTION FACTOR SITE-1 PROTEASE"/>
    <property type="match status" value="1"/>
</dbReference>
<evidence type="ECO:0000256" key="1">
    <source>
        <dbReference type="ARBA" id="ARBA00011073"/>
    </source>
</evidence>
<name>A0AB34JEX0_PRYPA</name>
<dbReference type="Pfam" id="PF00082">
    <property type="entry name" value="Peptidase_S8"/>
    <property type="match status" value="1"/>
</dbReference>
<feature type="region of interest" description="Disordered" evidence="7">
    <location>
        <begin position="77"/>
        <end position="111"/>
    </location>
</feature>
<dbReference type="InterPro" id="IPR023827">
    <property type="entry name" value="Peptidase_S8_Asp-AS"/>
</dbReference>
<feature type="active site" description="Charge relay system" evidence="5">
    <location>
        <position position="180"/>
    </location>
</feature>
<dbReference type="InterPro" id="IPR057060">
    <property type="entry name" value="MBTPS1_3rd"/>
</dbReference>
<dbReference type="Proteomes" id="UP001515480">
    <property type="component" value="Unassembled WGS sequence"/>
</dbReference>
<evidence type="ECO:0000256" key="8">
    <source>
        <dbReference type="SAM" id="Phobius"/>
    </source>
</evidence>
<dbReference type="PRINTS" id="PR00723">
    <property type="entry name" value="SUBTILISIN"/>
</dbReference>
<dbReference type="InterPro" id="IPR015500">
    <property type="entry name" value="Peptidase_S8_subtilisin-rel"/>
</dbReference>
<dbReference type="GO" id="GO:0004252">
    <property type="term" value="F:serine-type endopeptidase activity"/>
    <property type="evidence" value="ECO:0007669"/>
    <property type="project" value="UniProtKB-UniRule"/>
</dbReference>
<keyword evidence="4 5" id="KW-0720">Serine protease</keyword>
<dbReference type="Pfam" id="PF23090">
    <property type="entry name" value="MBTPS1_4th"/>
    <property type="match status" value="1"/>
</dbReference>
<evidence type="ECO:0000313" key="12">
    <source>
        <dbReference type="EMBL" id="KAL1520424.1"/>
    </source>
</evidence>
<dbReference type="AlphaFoldDB" id="A0AB34JEX0"/>
<dbReference type="GO" id="GO:0005794">
    <property type="term" value="C:Golgi apparatus"/>
    <property type="evidence" value="ECO:0007669"/>
    <property type="project" value="TreeGrafter"/>
</dbReference>
<protein>
    <recommendedName>
        <fullName evidence="14">Subtilisin</fullName>
    </recommendedName>
</protein>
<evidence type="ECO:0000256" key="3">
    <source>
        <dbReference type="ARBA" id="ARBA00022801"/>
    </source>
</evidence>
<feature type="compositionally biased region" description="Polar residues" evidence="7">
    <location>
        <begin position="77"/>
        <end position="92"/>
    </location>
</feature>
<evidence type="ECO:0008006" key="14">
    <source>
        <dbReference type="Google" id="ProtNLM"/>
    </source>
</evidence>
<dbReference type="InterPro" id="IPR036852">
    <property type="entry name" value="Peptidase_S8/S53_dom_sf"/>
</dbReference>
<dbReference type="SUPFAM" id="SSF52743">
    <property type="entry name" value="Subtilisin-like"/>
    <property type="match status" value="1"/>
</dbReference>
<dbReference type="PROSITE" id="PS00138">
    <property type="entry name" value="SUBTILASE_SER"/>
    <property type="match status" value="1"/>
</dbReference>
<dbReference type="InterPro" id="IPR057032">
    <property type="entry name" value="MBTPS1_4th"/>
</dbReference>
<feature type="domain" description="Peptidase S8/S53" evidence="9">
    <location>
        <begin position="140"/>
        <end position="397"/>
    </location>
</feature>
<dbReference type="InterPro" id="IPR050131">
    <property type="entry name" value="Peptidase_S8_subtilisin-like"/>
</dbReference>
<dbReference type="GO" id="GO:0006508">
    <property type="term" value="P:proteolysis"/>
    <property type="evidence" value="ECO:0007669"/>
    <property type="project" value="UniProtKB-KW"/>
</dbReference>
<dbReference type="EMBL" id="JBGBPQ010000008">
    <property type="protein sequence ID" value="KAL1520424.1"/>
    <property type="molecule type" value="Genomic_DNA"/>
</dbReference>
<evidence type="ECO:0000259" key="11">
    <source>
        <dbReference type="Pfam" id="PF23094"/>
    </source>
</evidence>
<keyword evidence="3 5" id="KW-0378">Hydrolase</keyword>
<comment type="caution">
    <text evidence="12">The sequence shown here is derived from an EMBL/GenBank/DDBJ whole genome shotgun (WGS) entry which is preliminary data.</text>
</comment>
<accession>A0AB34JEX0</accession>
<feature type="active site" description="Charge relay system" evidence="5">
    <location>
        <position position="344"/>
    </location>
</feature>
<gene>
    <name evidence="12" type="ORF">AB1Y20_022008</name>
</gene>
<sequence>MALVVAFKGWRTVAALKARVRRALSGVIQPHAWRVRARPRRVRGHPTDFLVLEVQHNVPAVRDALLAHRHVASVTQEHTYRATTRRSSQGGRATSRRPSARQLELGGSAAEGAVRRDGMAHSFVTTALDAPRWWRGGVSGRGIRVAIMDTGLRGNQTFVRNVEDVVDFTQEHITDDRVGHSSFMAGVIASQHDCLGFAPDASLFMLRVFDSNQGSSTSSFLEAFNYALLHQVDLINLSVGGPDYRDLPFVAKVRQVAMAGITIASGAGNSGPSWGSVLNPADEGAVIGVGGLTETGTLAPWSARGISVQEHPYGAGRMTVDITTFGEFWGMSSDGSCAHQWGTSVACPVVVGVMALLLSSVGEARRAQLRNPAAMKQVITQSARRLDAPSFLEQGMGALQPEKAGRLVAAFSPHVSSLPPSLDLTDCPYMSPYCEQPLYHTARPVSLNLTILNSRCAVSRIRGRPRWIPEANGFALEVSFSTGGDIAPWVGFLGVRLVVPPAAAAWSGKVVGHIEVTLDDLPMQAASPAAPVHSRRRHAANGTEQTLSITGLLRLARALPGGAGGSAWRSSRCPGGGGSGVVRVPLAVEVVPTPPRRQRLLFDTFHSSAFPNGFFPNDDLEQQSLEMMDWHGDHLYNNYRSMHLALRRRGFFVEVLNDALTNFNATHYGAVILADPEEPFMRREMRKLNRDVNERGLNLVAIADWYNARAMLSLAYYDDAKKEKLQCSSGGANVPSLNQLLRPFGVGFASSIYHGNYQVGARTIAHNSGSAIDTFPAGGQLLTVPLKYIKPDTVTSKQATQNARTVLASPLGFVQLSAPQAGWLLAMGDSSCLDDSSPNYMWPAKFSCVSLLVETLGFLQLERPHSNVPKYVSGGKTRPLRLPILGDARLLTEPLEPHPRSLDDTQLTQEQVDALNSHSRVLGILKRCQPGNQSCHLPLVSAPLWREGTGGDNLITERSHFGALANYDLFLRRRAAVNLANDPLPLELLMPLPAGFFIVAAALSCLIYRRKRKTQRQRSSAMLVPV</sequence>
<dbReference type="Gene3D" id="3.40.50.200">
    <property type="entry name" value="Peptidase S8/S53 domain"/>
    <property type="match status" value="1"/>
</dbReference>
<dbReference type="PROSITE" id="PS51892">
    <property type="entry name" value="SUBTILASE"/>
    <property type="match status" value="1"/>
</dbReference>
<dbReference type="PROSITE" id="PS00136">
    <property type="entry name" value="SUBTILASE_ASP"/>
    <property type="match status" value="1"/>
</dbReference>
<reference evidence="12 13" key="1">
    <citation type="journal article" date="2024" name="Science">
        <title>Giant polyketide synthase enzymes in the biosynthesis of giant marine polyether toxins.</title>
        <authorList>
            <person name="Fallon T.R."/>
            <person name="Shende V.V."/>
            <person name="Wierzbicki I.H."/>
            <person name="Pendleton A.L."/>
            <person name="Watervoot N.F."/>
            <person name="Auber R.P."/>
            <person name="Gonzalez D.J."/>
            <person name="Wisecaver J.H."/>
            <person name="Moore B.S."/>
        </authorList>
    </citation>
    <scope>NUCLEOTIDE SEQUENCE [LARGE SCALE GENOMIC DNA]</scope>
    <source>
        <strain evidence="12 13">12B1</strain>
    </source>
</reference>
<dbReference type="InterPro" id="IPR023828">
    <property type="entry name" value="Peptidase_S8_Ser-AS"/>
</dbReference>
<proteinExistence type="inferred from homology"/>
<evidence type="ECO:0000313" key="13">
    <source>
        <dbReference type="Proteomes" id="UP001515480"/>
    </source>
</evidence>
<evidence type="ECO:0000259" key="9">
    <source>
        <dbReference type="Pfam" id="PF00082"/>
    </source>
</evidence>
<comment type="similarity">
    <text evidence="1 5 6">Belongs to the peptidase S8 family.</text>
</comment>
<dbReference type="InterPro" id="IPR000209">
    <property type="entry name" value="Peptidase_S8/S53_dom"/>
</dbReference>
<dbReference type="Pfam" id="PF23094">
    <property type="entry name" value="MBTPS1_3rd"/>
    <property type="match status" value="1"/>
</dbReference>
<feature type="domain" description="MBTPS1 fourth" evidence="10">
    <location>
        <begin position="594"/>
        <end position="837"/>
    </location>
</feature>
<dbReference type="PANTHER" id="PTHR43806">
    <property type="entry name" value="PEPTIDASE S8"/>
    <property type="match status" value="1"/>
</dbReference>
<keyword evidence="8" id="KW-0472">Membrane</keyword>
<evidence type="ECO:0000256" key="5">
    <source>
        <dbReference type="PROSITE-ProRule" id="PRU01240"/>
    </source>
</evidence>
<evidence type="ECO:0000259" key="10">
    <source>
        <dbReference type="Pfam" id="PF23090"/>
    </source>
</evidence>
<keyword evidence="8" id="KW-1133">Transmembrane helix</keyword>
<organism evidence="12 13">
    <name type="scientific">Prymnesium parvum</name>
    <name type="common">Toxic golden alga</name>
    <dbReference type="NCBI Taxonomy" id="97485"/>
    <lineage>
        <taxon>Eukaryota</taxon>
        <taxon>Haptista</taxon>
        <taxon>Haptophyta</taxon>
        <taxon>Prymnesiophyceae</taxon>
        <taxon>Prymnesiales</taxon>
        <taxon>Prymnesiaceae</taxon>
        <taxon>Prymnesium</taxon>
    </lineage>
</organism>